<organism evidence="4 5">
    <name type="scientific">Subtercola frigoramans</name>
    <dbReference type="NCBI Taxonomy" id="120298"/>
    <lineage>
        <taxon>Bacteria</taxon>
        <taxon>Bacillati</taxon>
        <taxon>Actinomycetota</taxon>
        <taxon>Actinomycetes</taxon>
        <taxon>Micrococcales</taxon>
        <taxon>Microbacteriaceae</taxon>
        <taxon>Subtercola</taxon>
    </lineage>
</organism>
<evidence type="ECO:0000313" key="5">
    <source>
        <dbReference type="Proteomes" id="UP000776164"/>
    </source>
</evidence>
<dbReference type="RefSeq" id="WP_205107516.1">
    <property type="nucleotide sequence ID" value="NZ_BAAAHT010000013.1"/>
</dbReference>
<evidence type="ECO:0000259" key="3">
    <source>
        <dbReference type="Pfam" id="PF13399"/>
    </source>
</evidence>
<evidence type="ECO:0000256" key="1">
    <source>
        <dbReference type="SAM" id="MobiDB-lite"/>
    </source>
</evidence>
<dbReference type="Gene3D" id="3.30.70.2390">
    <property type="match status" value="1"/>
</dbReference>
<dbReference type="InterPro" id="IPR027381">
    <property type="entry name" value="LytR/CpsA/Psr_C"/>
</dbReference>
<gene>
    <name evidence="4" type="ORF">JOE66_001120</name>
</gene>
<keyword evidence="5" id="KW-1185">Reference proteome</keyword>
<dbReference type="Proteomes" id="UP000776164">
    <property type="component" value="Unassembled WGS sequence"/>
</dbReference>
<keyword evidence="2" id="KW-0812">Transmembrane</keyword>
<reference evidence="4 5" key="1">
    <citation type="submission" date="2021-01" db="EMBL/GenBank/DDBJ databases">
        <title>Sequencing the genomes of 1000 actinobacteria strains.</title>
        <authorList>
            <person name="Klenk H.-P."/>
        </authorList>
    </citation>
    <scope>NUCLEOTIDE SEQUENCE [LARGE SCALE GENOMIC DNA]</scope>
    <source>
        <strain evidence="4 5">DSM 13057</strain>
    </source>
</reference>
<proteinExistence type="predicted"/>
<dbReference type="EMBL" id="JAFBBU010000001">
    <property type="protein sequence ID" value="MBM7471486.1"/>
    <property type="molecule type" value="Genomic_DNA"/>
</dbReference>
<keyword evidence="2" id="KW-0472">Membrane</keyword>
<sequence length="182" mass="18104">MASEPRDSFDRIPADGIRRGVHRGPRPKGRGWVTFAWAALATGLLVGLGVVGLFVVNNGIQFTSGGTSAGGSSTVAADTPVPTPTATPTIDPKLTVTILNGAGVEGLATRAGTRATADGWSVGAEANASASDVATSTVYYAKAENEGAAKGLAATLGGIAVAQSDQFAGADLTAVLGADYTE</sequence>
<feature type="transmembrane region" description="Helical" evidence="2">
    <location>
        <begin position="35"/>
        <end position="56"/>
    </location>
</feature>
<accession>A0ABS2L3M1</accession>
<feature type="compositionally biased region" description="Basic and acidic residues" evidence="1">
    <location>
        <begin position="1"/>
        <end position="18"/>
    </location>
</feature>
<keyword evidence="2" id="KW-1133">Transmembrane helix</keyword>
<feature type="region of interest" description="Disordered" evidence="1">
    <location>
        <begin position="67"/>
        <end position="89"/>
    </location>
</feature>
<dbReference type="Pfam" id="PF13399">
    <property type="entry name" value="LytR_C"/>
    <property type="match status" value="1"/>
</dbReference>
<evidence type="ECO:0000313" key="4">
    <source>
        <dbReference type="EMBL" id="MBM7471486.1"/>
    </source>
</evidence>
<comment type="caution">
    <text evidence="4">The sequence shown here is derived from an EMBL/GenBank/DDBJ whole genome shotgun (WGS) entry which is preliminary data.</text>
</comment>
<protein>
    <recommendedName>
        <fullName evidence="3">LytR/CpsA/Psr regulator C-terminal domain-containing protein</fullName>
    </recommendedName>
</protein>
<feature type="domain" description="LytR/CpsA/Psr regulator C-terminal" evidence="3">
    <location>
        <begin position="94"/>
        <end position="180"/>
    </location>
</feature>
<evidence type="ECO:0000256" key="2">
    <source>
        <dbReference type="SAM" id="Phobius"/>
    </source>
</evidence>
<feature type="region of interest" description="Disordered" evidence="1">
    <location>
        <begin position="1"/>
        <end position="25"/>
    </location>
</feature>
<name>A0ABS2L3M1_9MICO</name>